<organism evidence="1 2">
    <name type="scientific">Microbaculum marinisediminis</name>
    <dbReference type="NCBI Taxonomy" id="2931392"/>
    <lineage>
        <taxon>Bacteria</taxon>
        <taxon>Pseudomonadati</taxon>
        <taxon>Pseudomonadota</taxon>
        <taxon>Alphaproteobacteria</taxon>
        <taxon>Hyphomicrobiales</taxon>
        <taxon>Tepidamorphaceae</taxon>
        <taxon>Microbaculum</taxon>
    </lineage>
</organism>
<accession>A0AAW5R4S1</accession>
<sequence>MTAPRPFRDFKVSPEIFRLVATLYVLFPLSLRNVEHLLHERGIDRMRVFSSWHWHVDEIFVKVNGKAHCLRRRRSRGRVAKSHRHEAPR</sequence>
<protein>
    <recommendedName>
        <fullName evidence="3">Transposase</fullName>
    </recommendedName>
</protein>
<evidence type="ECO:0000313" key="2">
    <source>
        <dbReference type="Proteomes" id="UP001320898"/>
    </source>
</evidence>
<evidence type="ECO:0008006" key="3">
    <source>
        <dbReference type="Google" id="ProtNLM"/>
    </source>
</evidence>
<name>A0AAW5R4S1_9HYPH</name>
<keyword evidence="2" id="KW-1185">Reference proteome</keyword>
<dbReference type="Proteomes" id="UP001320898">
    <property type="component" value="Unassembled WGS sequence"/>
</dbReference>
<gene>
    <name evidence="1" type="ORF">MUB46_16855</name>
</gene>
<dbReference type="AlphaFoldDB" id="A0AAW5R4S1"/>
<dbReference type="EMBL" id="JALIDZ010000007">
    <property type="protein sequence ID" value="MCT8973535.1"/>
    <property type="molecule type" value="Genomic_DNA"/>
</dbReference>
<proteinExistence type="predicted"/>
<evidence type="ECO:0000313" key="1">
    <source>
        <dbReference type="EMBL" id="MCT8973535.1"/>
    </source>
</evidence>
<dbReference type="RefSeq" id="WP_261617135.1">
    <property type="nucleotide sequence ID" value="NZ_JALIDZ010000007.1"/>
</dbReference>
<comment type="caution">
    <text evidence="1">The sequence shown here is derived from an EMBL/GenBank/DDBJ whole genome shotgun (WGS) entry which is preliminary data.</text>
</comment>
<reference evidence="1 2" key="1">
    <citation type="submission" date="2022-04" db="EMBL/GenBank/DDBJ databases">
        <authorList>
            <person name="Ye Y.-Q."/>
            <person name="Du Z.-J."/>
        </authorList>
    </citation>
    <scope>NUCLEOTIDE SEQUENCE [LARGE SCALE GENOMIC DNA]</scope>
    <source>
        <strain evidence="1 2">A6E488</strain>
    </source>
</reference>